<dbReference type="Proteomes" id="UP000640333">
    <property type="component" value="Unassembled WGS sequence"/>
</dbReference>
<keyword evidence="8" id="KW-0285">Flavoprotein</keyword>
<gene>
    <name evidence="8" type="primary">msrQ</name>
    <name evidence="10" type="ORF">IOQ59_07180</name>
</gene>
<keyword evidence="4 8" id="KW-0812">Transmembrane</keyword>
<dbReference type="GO" id="GO:0005886">
    <property type="term" value="C:plasma membrane"/>
    <property type="evidence" value="ECO:0007669"/>
    <property type="project" value="UniProtKB-SubCell"/>
</dbReference>
<feature type="transmembrane region" description="Helical" evidence="8">
    <location>
        <begin position="154"/>
        <end position="171"/>
    </location>
</feature>
<dbReference type="GO" id="GO:0030091">
    <property type="term" value="P:protein repair"/>
    <property type="evidence" value="ECO:0007669"/>
    <property type="project" value="UniProtKB-UniRule"/>
</dbReference>
<feature type="transmembrane region" description="Helical" evidence="8">
    <location>
        <begin position="116"/>
        <end position="134"/>
    </location>
</feature>
<evidence type="ECO:0000256" key="8">
    <source>
        <dbReference type="HAMAP-Rule" id="MF_01207"/>
    </source>
</evidence>
<keyword evidence="8" id="KW-1003">Cell membrane</keyword>
<keyword evidence="8" id="KW-0288">FMN</keyword>
<dbReference type="AlphaFoldDB" id="A0A8J7FGI2"/>
<reference evidence="10" key="1">
    <citation type="submission" date="2020-10" db="EMBL/GenBank/DDBJ databases">
        <title>Bacterium isolated from coastal waters sediment.</title>
        <authorList>
            <person name="Chen R.-J."/>
            <person name="Lu D.-C."/>
            <person name="Zhu K.-L."/>
            <person name="Du Z.-J."/>
        </authorList>
    </citation>
    <scope>NUCLEOTIDE SEQUENCE</scope>
    <source>
        <strain evidence="10">N1Y112</strain>
    </source>
</reference>
<dbReference type="GO" id="GO:0010181">
    <property type="term" value="F:FMN binding"/>
    <property type="evidence" value="ECO:0007669"/>
    <property type="project" value="UniProtKB-UniRule"/>
</dbReference>
<comment type="function">
    <text evidence="8">Part of the MsrPQ system that repairs oxidized periplasmic proteins containing methionine sulfoxide residues (Met-O), using respiratory chain electrons. Thus protects these proteins from oxidative-stress damage caused by reactive species of oxygen and chlorine generated by the host defense mechanisms. MsrPQ is essential for the maintenance of envelope integrity under bleach stress, rescuing a wide series of structurally unrelated periplasmic proteins from methionine oxidation. MsrQ provides electrons for reduction to the reductase catalytic subunit MsrP, using the quinone pool of the respiratory chain.</text>
</comment>
<keyword evidence="8" id="KW-0479">Metal-binding</keyword>
<comment type="similarity">
    <text evidence="8">Belongs to the MsrQ family.</text>
</comment>
<keyword evidence="2 8" id="KW-0813">Transport</keyword>
<keyword evidence="5 8" id="KW-1133">Transmembrane helix</keyword>
<dbReference type="InterPro" id="IPR013130">
    <property type="entry name" value="Fe3_Rdtase_TM_dom"/>
</dbReference>
<dbReference type="Pfam" id="PF01794">
    <property type="entry name" value="Ferric_reduct"/>
    <property type="match status" value="1"/>
</dbReference>
<dbReference type="GO" id="GO:0016679">
    <property type="term" value="F:oxidoreductase activity, acting on diphenols and related substances as donors"/>
    <property type="evidence" value="ECO:0007669"/>
    <property type="project" value="TreeGrafter"/>
</dbReference>
<evidence type="ECO:0000256" key="5">
    <source>
        <dbReference type="ARBA" id="ARBA00022989"/>
    </source>
</evidence>
<dbReference type="EMBL" id="JADEYS010000005">
    <property type="protein sequence ID" value="MBE9397043.1"/>
    <property type="molecule type" value="Genomic_DNA"/>
</dbReference>
<name>A0A8J7FGI2_9GAMM</name>
<dbReference type="RefSeq" id="WP_193952589.1">
    <property type="nucleotide sequence ID" value="NZ_JADEYS010000005.1"/>
</dbReference>
<dbReference type="HAMAP" id="MF_01207">
    <property type="entry name" value="MsrQ"/>
    <property type="match status" value="1"/>
</dbReference>
<evidence type="ECO:0000256" key="2">
    <source>
        <dbReference type="ARBA" id="ARBA00022448"/>
    </source>
</evidence>
<keyword evidence="3 8" id="KW-0349">Heme</keyword>
<feature type="transmembrane region" description="Helical" evidence="8">
    <location>
        <begin position="82"/>
        <end position="104"/>
    </location>
</feature>
<evidence type="ECO:0000256" key="3">
    <source>
        <dbReference type="ARBA" id="ARBA00022617"/>
    </source>
</evidence>
<accession>A0A8J7FGI2</accession>
<sequence>MAKAKSKALGYLEWWVVFLLPLAPLGWLTYNAWIFNLGADPAQEIVLETGVWAINLLWITLAITPLRRVFKLNWPLRYRRMMGLYSLFYAAVHLLAFATFILGWRWDLLLKELSERPYIIVGALGLLLLIPLGVTSTRGMQRRLGRNWLKLHKLVYPISLLVMVHIIWQIRSDFGEQLVYGLILGFLLGSRMYFYLQRKTRVMRAARAA</sequence>
<feature type="transmembrane region" description="Helical" evidence="8">
    <location>
        <begin position="177"/>
        <end position="196"/>
    </location>
</feature>
<feature type="transmembrane region" description="Helical" evidence="8">
    <location>
        <begin position="12"/>
        <end position="30"/>
    </location>
</feature>
<comment type="cofactor">
    <cofactor evidence="8">
        <name>heme b</name>
        <dbReference type="ChEBI" id="CHEBI:60344"/>
    </cofactor>
    <text evidence="8">Binds 1 heme b (iron(II)-protoporphyrin IX) group per subunit.</text>
</comment>
<dbReference type="PANTHER" id="PTHR36964">
    <property type="entry name" value="PROTEIN-METHIONINE-SULFOXIDE REDUCTASE HEME-BINDING SUBUNIT MSRQ"/>
    <property type="match status" value="1"/>
</dbReference>
<evidence type="ECO:0000256" key="1">
    <source>
        <dbReference type="ARBA" id="ARBA00004141"/>
    </source>
</evidence>
<keyword evidence="11" id="KW-1185">Reference proteome</keyword>
<dbReference type="GO" id="GO:0020037">
    <property type="term" value="F:heme binding"/>
    <property type="evidence" value="ECO:0007669"/>
    <property type="project" value="UniProtKB-UniRule"/>
</dbReference>
<comment type="cofactor">
    <cofactor evidence="8">
        <name>FMN</name>
        <dbReference type="ChEBI" id="CHEBI:58210"/>
    </cofactor>
    <text evidence="8">Binds 1 FMN per subunit.</text>
</comment>
<keyword evidence="6 8" id="KW-0408">Iron</keyword>
<evidence type="ECO:0000313" key="11">
    <source>
        <dbReference type="Proteomes" id="UP000640333"/>
    </source>
</evidence>
<dbReference type="InterPro" id="IPR022837">
    <property type="entry name" value="MsrQ-like"/>
</dbReference>
<dbReference type="GO" id="GO:0046872">
    <property type="term" value="F:metal ion binding"/>
    <property type="evidence" value="ECO:0007669"/>
    <property type="project" value="UniProtKB-KW"/>
</dbReference>
<comment type="subunit">
    <text evidence="8">Heterodimer of a catalytic subunit (MsrP) and a heme-binding subunit (MsrQ).</text>
</comment>
<evidence type="ECO:0000256" key="6">
    <source>
        <dbReference type="ARBA" id="ARBA00023004"/>
    </source>
</evidence>
<evidence type="ECO:0000256" key="4">
    <source>
        <dbReference type="ARBA" id="ARBA00022692"/>
    </source>
</evidence>
<evidence type="ECO:0000313" key="10">
    <source>
        <dbReference type="EMBL" id="MBE9397043.1"/>
    </source>
</evidence>
<feature type="domain" description="Ferric oxidoreductase" evidence="9">
    <location>
        <begin position="49"/>
        <end position="162"/>
    </location>
</feature>
<organism evidence="10 11">
    <name type="scientific">Pontibacterium sinense</name>
    <dbReference type="NCBI Taxonomy" id="2781979"/>
    <lineage>
        <taxon>Bacteria</taxon>
        <taxon>Pseudomonadati</taxon>
        <taxon>Pseudomonadota</taxon>
        <taxon>Gammaproteobacteria</taxon>
        <taxon>Oceanospirillales</taxon>
        <taxon>Oceanospirillaceae</taxon>
        <taxon>Pontibacterium</taxon>
    </lineage>
</organism>
<feature type="transmembrane region" description="Helical" evidence="8">
    <location>
        <begin position="50"/>
        <end position="70"/>
    </location>
</feature>
<dbReference type="PANTHER" id="PTHR36964:SF1">
    <property type="entry name" value="PROTEIN-METHIONINE-SULFOXIDE REDUCTASE HEME-BINDING SUBUNIT MSRQ"/>
    <property type="match status" value="1"/>
</dbReference>
<evidence type="ECO:0000256" key="7">
    <source>
        <dbReference type="ARBA" id="ARBA00023136"/>
    </source>
</evidence>
<comment type="caution">
    <text evidence="10">The sequence shown here is derived from an EMBL/GenBank/DDBJ whole genome shotgun (WGS) entry which is preliminary data.</text>
</comment>
<keyword evidence="7 8" id="KW-0472">Membrane</keyword>
<comment type="subcellular location">
    <subcellularLocation>
        <location evidence="8">Cell membrane</location>
        <topology evidence="8">Multi-pass membrane protein</topology>
    </subcellularLocation>
    <subcellularLocation>
        <location evidence="1">Membrane</location>
        <topology evidence="1">Multi-pass membrane protein</topology>
    </subcellularLocation>
</comment>
<evidence type="ECO:0000259" key="9">
    <source>
        <dbReference type="Pfam" id="PF01794"/>
    </source>
</evidence>
<keyword evidence="8" id="KW-0249">Electron transport</keyword>
<dbReference type="GO" id="GO:0009055">
    <property type="term" value="F:electron transfer activity"/>
    <property type="evidence" value="ECO:0007669"/>
    <property type="project" value="UniProtKB-UniRule"/>
</dbReference>
<proteinExistence type="inferred from homology"/>
<protein>
    <recommendedName>
        <fullName evidence="8">Protein-methionine-sulfoxide reductase heme-binding subunit MsrQ</fullName>
    </recommendedName>
    <alternativeName>
        <fullName evidence="8">Flavocytochrome MsrQ</fullName>
    </alternativeName>
</protein>